<dbReference type="GO" id="GO:0016798">
    <property type="term" value="F:hydrolase activity, acting on glycosyl bonds"/>
    <property type="evidence" value="ECO:0007669"/>
    <property type="project" value="UniProtKB-KW"/>
</dbReference>
<keyword evidence="2" id="KW-0378">Hydrolase</keyword>
<sequence length="155" mass="15670">VAAHEAADAGDESPRSLQLLAPAAAGRILEAHQRLLSLRRRERWLVTASVAVDEATLTNTWAQIVLTPTAGGHDAGANELDTTADGEPAAADRAADATDPSGERPAPLTLVLNLGDEALPAPGAVLEAVSGADMLDAVGPAPDGTVPAHGIAVVR</sequence>
<dbReference type="AlphaFoldDB" id="A0A9D2Q0V3"/>
<protein>
    <submittedName>
        <fullName evidence="2">Glycosidase</fullName>
    </submittedName>
</protein>
<reference evidence="2" key="2">
    <citation type="submission" date="2021-04" db="EMBL/GenBank/DDBJ databases">
        <authorList>
            <person name="Gilroy R."/>
        </authorList>
    </citation>
    <scope>NUCLEOTIDE SEQUENCE</scope>
    <source>
        <strain evidence="2">CHK130-7132</strain>
    </source>
</reference>
<gene>
    <name evidence="2" type="ORF">H9932_14180</name>
</gene>
<name>A0A9D2Q0V3_9MICO</name>
<evidence type="ECO:0000313" key="3">
    <source>
        <dbReference type="Proteomes" id="UP000823854"/>
    </source>
</evidence>
<feature type="region of interest" description="Disordered" evidence="1">
    <location>
        <begin position="69"/>
        <end position="105"/>
    </location>
</feature>
<feature type="non-terminal residue" evidence="2">
    <location>
        <position position="1"/>
    </location>
</feature>
<organism evidence="2 3">
    <name type="scientific">Candidatus Brachybacterium intestinipullorum</name>
    <dbReference type="NCBI Taxonomy" id="2838512"/>
    <lineage>
        <taxon>Bacteria</taxon>
        <taxon>Bacillati</taxon>
        <taxon>Actinomycetota</taxon>
        <taxon>Actinomycetes</taxon>
        <taxon>Micrococcales</taxon>
        <taxon>Dermabacteraceae</taxon>
        <taxon>Brachybacterium</taxon>
    </lineage>
</organism>
<accession>A0A9D2Q0V3</accession>
<reference evidence="2" key="1">
    <citation type="journal article" date="2021" name="PeerJ">
        <title>Extensive microbial diversity within the chicken gut microbiome revealed by metagenomics and culture.</title>
        <authorList>
            <person name="Gilroy R."/>
            <person name="Ravi A."/>
            <person name="Getino M."/>
            <person name="Pursley I."/>
            <person name="Horton D.L."/>
            <person name="Alikhan N.F."/>
            <person name="Baker D."/>
            <person name="Gharbi K."/>
            <person name="Hall N."/>
            <person name="Watson M."/>
            <person name="Adriaenssens E.M."/>
            <person name="Foster-Nyarko E."/>
            <person name="Jarju S."/>
            <person name="Secka A."/>
            <person name="Antonio M."/>
            <person name="Oren A."/>
            <person name="Chaudhuri R.R."/>
            <person name="La Ragione R."/>
            <person name="Hildebrand F."/>
            <person name="Pallen M.J."/>
        </authorList>
    </citation>
    <scope>NUCLEOTIDE SEQUENCE</scope>
    <source>
        <strain evidence="2">CHK130-7132</strain>
    </source>
</reference>
<dbReference type="EMBL" id="DWWC01000301">
    <property type="protein sequence ID" value="HJC70807.1"/>
    <property type="molecule type" value="Genomic_DNA"/>
</dbReference>
<keyword evidence="2" id="KW-0326">Glycosidase</keyword>
<dbReference type="Proteomes" id="UP000823854">
    <property type="component" value="Unassembled WGS sequence"/>
</dbReference>
<evidence type="ECO:0000256" key="1">
    <source>
        <dbReference type="SAM" id="MobiDB-lite"/>
    </source>
</evidence>
<evidence type="ECO:0000313" key="2">
    <source>
        <dbReference type="EMBL" id="HJC70807.1"/>
    </source>
</evidence>
<proteinExistence type="predicted"/>
<comment type="caution">
    <text evidence="2">The sequence shown here is derived from an EMBL/GenBank/DDBJ whole genome shotgun (WGS) entry which is preliminary data.</text>
</comment>